<organism evidence="1 2">
    <name type="scientific">Streblomastix strix</name>
    <dbReference type="NCBI Taxonomy" id="222440"/>
    <lineage>
        <taxon>Eukaryota</taxon>
        <taxon>Metamonada</taxon>
        <taxon>Preaxostyla</taxon>
        <taxon>Oxymonadida</taxon>
        <taxon>Streblomastigidae</taxon>
        <taxon>Streblomastix</taxon>
    </lineage>
</organism>
<accession>A0A5J4W4E4</accession>
<sequence>MLFPDQVTPASDTTPKVSIVEDVVGTSSEYDRGDHQHPLKVSDVLPAKDTAKGEEGVANTYVRSDHTHYVNLSSSVPKRDTGTGTAGASNAYTRSEHQDLLNIDPIVANVPLVNATAAANDTSDYYCRNDHVHPQQLSYTGPLTSTMFIKSVAQATIVLLSNGDSKPISDIILMQILKYFKAISYDNGLRISRSDSKAGNATVQLGCSRTSNTDAIE</sequence>
<dbReference type="AlphaFoldDB" id="A0A5J4W4E4"/>
<evidence type="ECO:0000313" key="2">
    <source>
        <dbReference type="Proteomes" id="UP000324800"/>
    </source>
</evidence>
<comment type="caution">
    <text evidence="1">The sequence shown here is derived from an EMBL/GenBank/DDBJ whole genome shotgun (WGS) entry which is preliminary data.</text>
</comment>
<dbReference type="EMBL" id="SNRW01003427">
    <property type="protein sequence ID" value="KAA6389864.1"/>
    <property type="molecule type" value="Genomic_DNA"/>
</dbReference>
<evidence type="ECO:0000313" key="1">
    <source>
        <dbReference type="EMBL" id="KAA6389864.1"/>
    </source>
</evidence>
<proteinExistence type="predicted"/>
<gene>
    <name evidence="1" type="ORF">EZS28_014610</name>
</gene>
<name>A0A5J4W4E4_9EUKA</name>
<reference evidence="1 2" key="1">
    <citation type="submission" date="2019-03" db="EMBL/GenBank/DDBJ databases">
        <title>Single cell metagenomics reveals metabolic interactions within the superorganism composed of flagellate Streblomastix strix and complex community of Bacteroidetes bacteria on its surface.</title>
        <authorList>
            <person name="Treitli S.C."/>
            <person name="Kolisko M."/>
            <person name="Husnik F."/>
            <person name="Keeling P."/>
            <person name="Hampl V."/>
        </authorList>
    </citation>
    <scope>NUCLEOTIDE SEQUENCE [LARGE SCALE GENOMIC DNA]</scope>
    <source>
        <strain evidence="1">ST1C</strain>
    </source>
</reference>
<protein>
    <submittedName>
        <fullName evidence="1">Uncharacterized protein</fullName>
    </submittedName>
</protein>
<dbReference type="Proteomes" id="UP000324800">
    <property type="component" value="Unassembled WGS sequence"/>
</dbReference>